<comment type="caution">
    <text evidence="3">The sequence shown here is derived from an EMBL/GenBank/DDBJ whole genome shotgun (WGS) entry which is preliminary data.</text>
</comment>
<dbReference type="Pfam" id="PF07648">
    <property type="entry name" value="Kazal_2"/>
    <property type="match status" value="1"/>
</dbReference>
<dbReference type="InterPro" id="IPR036058">
    <property type="entry name" value="Kazal_dom_sf"/>
</dbReference>
<feature type="chain" id="PRO_5025516648" evidence="1">
    <location>
        <begin position="22"/>
        <end position="88"/>
    </location>
</feature>
<accession>A0A6A0AAC0</accession>
<evidence type="ECO:0000313" key="3">
    <source>
        <dbReference type="EMBL" id="GFH29568.1"/>
    </source>
</evidence>
<dbReference type="AlphaFoldDB" id="A0A6A0AAC0"/>
<evidence type="ECO:0000256" key="1">
    <source>
        <dbReference type="SAM" id="SignalP"/>
    </source>
</evidence>
<feature type="domain" description="Kazal-like" evidence="2">
    <location>
        <begin position="35"/>
        <end position="80"/>
    </location>
</feature>
<dbReference type="Proteomes" id="UP000485058">
    <property type="component" value="Unassembled WGS sequence"/>
</dbReference>
<evidence type="ECO:0000259" key="2">
    <source>
        <dbReference type="PROSITE" id="PS51465"/>
    </source>
</evidence>
<dbReference type="Gene3D" id="3.30.60.30">
    <property type="match status" value="1"/>
</dbReference>
<organism evidence="3 4">
    <name type="scientific">Haematococcus lacustris</name>
    <name type="common">Green alga</name>
    <name type="synonym">Haematococcus pluvialis</name>
    <dbReference type="NCBI Taxonomy" id="44745"/>
    <lineage>
        <taxon>Eukaryota</taxon>
        <taxon>Viridiplantae</taxon>
        <taxon>Chlorophyta</taxon>
        <taxon>core chlorophytes</taxon>
        <taxon>Chlorophyceae</taxon>
        <taxon>CS clade</taxon>
        <taxon>Chlamydomonadales</taxon>
        <taxon>Haematococcaceae</taxon>
        <taxon>Haematococcus</taxon>
    </lineage>
</organism>
<reference evidence="3 4" key="1">
    <citation type="submission" date="2020-02" db="EMBL/GenBank/DDBJ databases">
        <title>Draft genome sequence of Haematococcus lacustris strain NIES-144.</title>
        <authorList>
            <person name="Morimoto D."/>
            <person name="Nakagawa S."/>
            <person name="Yoshida T."/>
            <person name="Sawayama S."/>
        </authorList>
    </citation>
    <scope>NUCLEOTIDE SEQUENCE [LARGE SCALE GENOMIC DNA]</scope>
    <source>
        <strain evidence="3 4">NIES-144</strain>
    </source>
</reference>
<feature type="non-terminal residue" evidence="3">
    <location>
        <position position="1"/>
    </location>
</feature>
<gene>
    <name evidence="3" type="ORF">HaLaN_28252</name>
</gene>
<dbReference type="InterPro" id="IPR002350">
    <property type="entry name" value="Kazal_dom"/>
</dbReference>
<dbReference type="SUPFAM" id="SSF100895">
    <property type="entry name" value="Kazal-type serine protease inhibitors"/>
    <property type="match status" value="1"/>
</dbReference>
<keyword evidence="4" id="KW-1185">Reference proteome</keyword>
<dbReference type="EMBL" id="BLLF01004418">
    <property type="protein sequence ID" value="GFH29568.1"/>
    <property type="molecule type" value="Genomic_DNA"/>
</dbReference>
<feature type="signal peptide" evidence="1">
    <location>
        <begin position="1"/>
        <end position="21"/>
    </location>
</feature>
<name>A0A6A0AAC0_HAELA</name>
<proteinExistence type="predicted"/>
<dbReference type="PROSITE" id="PS51465">
    <property type="entry name" value="KAZAL_2"/>
    <property type="match status" value="1"/>
</dbReference>
<protein>
    <submittedName>
        <fullName evidence="3">Kazal-type serine protease inhibitor domain</fullName>
    </submittedName>
</protein>
<evidence type="ECO:0000313" key="4">
    <source>
        <dbReference type="Proteomes" id="UP000485058"/>
    </source>
</evidence>
<sequence>MYDMSARLVTSFFVFIGLAAAQAAPSVQGLPSSNSIAVTACSLCAPGLLQPVCGADGVTYATECHLACEGVALTALGCLRPLLNATES</sequence>
<keyword evidence="1" id="KW-0732">Signal</keyword>